<protein>
    <submittedName>
        <fullName evidence="2">Uncharacterized protein</fullName>
    </submittedName>
</protein>
<feature type="region of interest" description="Disordered" evidence="1">
    <location>
        <begin position="1"/>
        <end position="49"/>
    </location>
</feature>
<dbReference type="RefSeq" id="XP_046018825.1">
    <property type="nucleotide sequence ID" value="XM_046152373.1"/>
</dbReference>
<dbReference type="GeneID" id="70181919"/>
<dbReference type="AlphaFoldDB" id="A0A9P9BWN4"/>
<evidence type="ECO:0000256" key="1">
    <source>
        <dbReference type="SAM" id="MobiDB-lite"/>
    </source>
</evidence>
<gene>
    <name evidence="2" type="ORF">B0I36DRAFT_311430</name>
</gene>
<name>A0A9P9BWN4_9PEZI</name>
<accession>A0A9P9BWN4</accession>
<feature type="region of interest" description="Disordered" evidence="1">
    <location>
        <begin position="56"/>
        <end position="75"/>
    </location>
</feature>
<organism evidence="2 3">
    <name type="scientific">Microdochium trichocladiopsis</name>
    <dbReference type="NCBI Taxonomy" id="1682393"/>
    <lineage>
        <taxon>Eukaryota</taxon>
        <taxon>Fungi</taxon>
        <taxon>Dikarya</taxon>
        <taxon>Ascomycota</taxon>
        <taxon>Pezizomycotina</taxon>
        <taxon>Sordariomycetes</taxon>
        <taxon>Xylariomycetidae</taxon>
        <taxon>Xylariales</taxon>
        <taxon>Microdochiaceae</taxon>
        <taxon>Microdochium</taxon>
    </lineage>
</organism>
<comment type="caution">
    <text evidence="2">The sequence shown here is derived from an EMBL/GenBank/DDBJ whole genome shotgun (WGS) entry which is preliminary data.</text>
</comment>
<evidence type="ECO:0000313" key="3">
    <source>
        <dbReference type="Proteomes" id="UP000756346"/>
    </source>
</evidence>
<evidence type="ECO:0000313" key="2">
    <source>
        <dbReference type="EMBL" id="KAH7040770.1"/>
    </source>
</evidence>
<keyword evidence="3" id="KW-1185">Reference proteome</keyword>
<dbReference type="EMBL" id="JAGTJQ010000001">
    <property type="protein sequence ID" value="KAH7040770.1"/>
    <property type="molecule type" value="Genomic_DNA"/>
</dbReference>
<reference evidence="2" key="1">
    <citation type="journal article" date="2021" name="Nat. Commun.">
        <title>Genetic determinants of endophytism in the Arabidopsis root mycobiome.</title>
        <authorList>
            <person name="Mesny F."/>
            <person name="Miyauchi S."/>
            <person name="Thiergart T."/>
            <person name="Pickel B."/>
            <person name="Atanasova L."/>
            <person name="Karlsson M."/>
            <person name="Huettel B."/>
            <person name="Barry K.W."/>
            <person name="Haridas S."/>
            <person name="Chen C."/>
            <person name="Bauer D."/>
            <person name="Andreopoulos W."/>
            <person name="Pangilinan J."/>
            <person name="LaButti K."/>
            <person name="Riley R."/>
            <person name="Lipzen A."/>
            <person name="Clum A."/>
            <person name="Drula E."/>
            <person name="Henrissat B."/>
            <person name="Kohler A."/>
            <person name="Grigoriev I.V."/>
            <person name="Martin F.M."/>
            <person name="Hacquard S."/>
        </authorList>
    </citation>
    <scope>NUCLEOTIDE SEQUENCE</scope>
    <source>
        <strain evidence="2">MPI-CAGE-CH-0230</strain>
    </source>
</reference>
<sequence length="162" mass="17903">MRSMEPRGPGRLGSQTFSHQEVKGTPSLALSKPLATSHHPDFKMGKRRPWRVSPAASSVGKANERTHGCSIPGKAGWLTGNHPRQYWRTTGDLHKSTSVTWSPCFGRGCHRPGDSLQVGELHIRAARCKRRHGRLRAWTAGLGVDSARVRKGCAWRRPGARL</sequence>
<dbReference type="Proteomes" id="UP000756346">
    <property type="component" value="Unassembled WGS sequence"/>
</dbReference>
<proteinExistence type="predicted"/>